<dbReference type="InterPro" id="IPR009027">
    <property type="entry name" value="Ribosomal_bL9/RNase_H1_N"/>
</dbReference>
<dbReference type="InterPro" id="IPR011320">
    <property type="entry name" value="RNase_H1_N"/>
</dbReference>
<dbReference type="SUPFAM" id="SSF55658">
    <property type="entry name" value="L9 N-domain-like"/>
    <property type="match status" value="1"/>
</dbReference>
<reference evidence="11" key="1">
    <citation type="submission" date="2020-11" db="EMBL/GenBank/DDBJ databases">
        <authorList>
            <person name="Tran Van P."/>
        </authorList>
    </citation>
    <scope>NUCLEOTIDE SEQUENCE</scope>
</reference>
<dbReference type="Gene3D" id="3.30.420.10">
    <property type="entry name" value="Ribonuclease H-like superfamily/Ribonuclease H"/>
    <property type="match status" value="1"/>
</dbReference>
<dbReference type="InterPro" id="IPR037056">
    <property type="entry name" value="RNase_H1_N_sf"/>
</dbReference>
<dbReference type="EMBL" id="CAJPIZ010026681">
    <property type="protein sequence ID" value="CAG2119076.1"/>
    <property type="molecule type" value="Genomic_DNA"/>
</dbReference>
<dbReference type="EMBL" id="OC881256">
    <property type="protein sequence ID" value="CAD7642184.1"/>
    <property type="molecule type" value="Genomic_DNA"/>
</dbReference>
<keyword evidence="7" id="KW-0255">Endonuclease</keyword>
<dbReference type="PIRSF" id="PIRSF036852">
    <property type="entry name" value="Ribonuclease_H1_euk"/>
    <property type="match status" value="1"/>
</dbReference>
<evidence type="ECO:0000256" key="9">
    <source>
        <dbReference type="ARBA" id="ARBA00022842"/>
    </source>
</evidence>
<dbReference type="AlphaFoldDB" id="A0A7R9LIC7"/>
<proteinExistence type="inferred from homology"/>
<dbReference type="Pfam" id="PF00075">
    <property type="entry name" value="RNase_H"/>
    <property type="match status" value="1"/>
</dbReference>
<dbReference type="OrthoDB" id="407198at2759"/>
<dbReference type="Pfam" id="PF01693">
    <property type="entry name" value="Cauli_VI"/>
    <property type="match status" value="1"/>
</dbReference>
<dbReference type="InterPro" id="IPR017067">
    <property type="entry name" value="RNase_H1_euk"/>
</dbReference>
<evidence type="ECO:0000256" key="4">
    <source>
        <dbReference type="ARBA" id="ARBA00012180"/>
    </source>
</evidence>
<organism evidence="11">
    <name type="scientific">Medioppia subpectinata</name>
    <dbReference type="NCBI Taxonomy" id="1979941"/>
    <lineage>
        <taxon>Eukaryota</taxon>
        <taxon>Metazoa</taxon>
        <taxon>Ecdysozoa</taxon>
        <taxon>Arthropoda</taxon>
        <taxon>Chelicerata</taxon>
        <taxon>Arachnida</taxon>
        <taxon>Acari</taxon>
        <taxon>Acariformes</taxon>
        <taxon>Sarcoptiformes</taxon>
        <taxon>Oribatida</taxon>
        <taxon>Brachypylina</taxon>
        <taxon>Oppioidea</taxon>
        <taxon>Oppiidae</taxon>
        <taxon>Medioppia</taxon>
    </lineage>
</organism>
<evidence type="ECO:0000256" key="6">
    <source>
        <dbReference type="ARBA" id="ARBA00022723"/>
    </source>
</evidence>
<evidence type="ECO:0000259" key="10">
    <source>
        <dbReference type="PROSITE" id="PS50879"/>
    </source>
</evidence>
<keyword evidence="9" id="KW-0460">Magnesium</keyword>
<dbReference type="Gene3D" id="3.40.970.10">
    <property type="entry name" value="Ribonuclease H1, N-terminal domain"/>
    <property type="match status" value="1"/>
</dbReference>
<dbReference type="GO" id="GO:0000287">
    <property type="term" value="F:magnesium ion binding"/>
    <property type="evidence" value="ECO:0007669"/>
    <property type="project" value="InterPro"/>
</dbReference>
<comment type="cofactor">
    <cofactor evidence="2">
        <name>Mg(2+)</name>
        <dbReference type="ChEBI" id="CHEBI:18420"/>
    </cofactor>
</comment>
<dbReference type="PROSITE" id="PS50879">
    <property type="entry name" value="RNASE_H_1"/>
    <property type="match status" value="1"/>
</dbReference>
<dbReference type="PANTHER" id="PTHR10642:SF26">
    <property type="entry name" value="RIBONUCLEASE H1"/>
    <property type="match status" value="1"/>
</dbReference>
<keyword evidence="12" id="KW-1185">Reference proteome</keyword>
<name>A0A7R9LIC7_9ACAR</name>
<evidence type="ECO:0000313" key="12">
    <source>
        <dbReference type="Proteomes" id="UP000759131"/>
    </source>
</evidence>
<dbReference type="InterPro" id="IPR012337">
    <property type="entry name" value="RNaseH-like_sf"/>
</dbReference>
<dbReference type="InterPro" id="IPR050092">
    <property type="entry name" value="RNase_H"/>
</dbReference>
<comment type="similarity">
    <text evidence="3">Belongs to the RNase H family.</text>
</comment>
<evidence type="ECO:0000256" key="3">
    <source>
        <dbReference type="ARBA" id="ARBA00005300"/>
    </source>
</evidence>
<protein>
    <recommendedName>
        <fullName evidence="4">ribonuclease H</fullName>
        <ecNumber evidence="4">3.1.26.4</ecNumber>
    </recommendedName>
</protein>
<evidence type="ECO:0000256" key="2">
    <source>
        <dbReference type="ARBA" id="ARBA00001946"/>
    </source>
</evidence>
<dbReference type="SUPFAM" id="SSF53098">
    <property type="entry name" value="Ribonuclease H-like"/>
    <property type="match status" value="1"/>
</dbReference>
<evidence type="ECO:0000256" key="8">
    <source>
        <dbReference type="ARBA" id="ARBA00022801"/>
    </source>
</evidence>
<keyword evidence="6" id="KW-0479">Metal-binding</keyword>
<dbReference type="EC" id="3.1.26.4" evidence="4"/>
<evidence type="ECO:0000256" key="1">
    <source>
        <dbReference type="ARBA" id="ARBA00000077"/>
    </source>
</evidence>
<keyword evidence="5" id="KW-0540">Nuclease</keyword>
<dbReference type="Proteomes" id="UP000759131">
    <property type="component" value="Unassembled WGS sequence"/>
</dbReference>
<dbReference type="InterPro" id="IPR002156">
    <property type="entry name" value="RNaseH_domain"/>
</dbReference>
<dbReference type="InterPro" id="IPR036397">
    <property type="entry name" value="RNaseH_sf"/>
</dbReference>
<comment type="catalytic activity">
    <reaction evidence="1">
        <text>Endonucleolytic cleavage to 5'-phosphomonoester.</text>
        <dbReference type="EC" id="3.1.26.4"/>
    </reaction>
</comment>
<feature type="domain" description="RNase H type-1" evidence="10">
    <location>
        <begin position="73"/>
        <end position="220"/>
    </location>
</feature>
<evidence type="ECO:0000313" key="11">
    <source>
        <dbReference type="EMBL" id="CAD7642184.1"/>
    </source>
</evidence>
<sequence length="226" mass="25878">MDKFYGVRIGCKPGVYRTRKAAMSQMNHPFAQCKSFNTYEEADDYVKSGPICVNCFKAMFDPKNGGPMETDWCGPWFQIYTDGACRGNGTAAPIAGIGVHFPTRYEYDLSEPLPERQTNNRAEIWAVIRALQTAHTFEEYRVEIITDSDFLVKAMTKWIHKWYRNDWKNANGEDVVNKYDFLELENACDLMKSVKWTKVAAHSGIAGNMNADQLANQAIDDQLRRY</sequence>
<gene>
    <name evidence="11" type="ORF">OSB1V03_LOCUS19025</name>
</gene>
<evidence type="ECO:0000256" key="7">
    <source>
        <dbReference type="ARBA" id="ARBA00022759"/>
    </source>
</evidence>
<dbReference type="CDD" id="cd09280">
    <property type="entry name" value="RNase_HI_eukaryote_like"/>
    <property type="match status" value="1"/>
</dbReference>
<keyword evidence="8" id="KW-0378">Hydrolase</keyword>
<dbReference type="PANTHER" id="PTHR10642">
    <property type="entry name" value="RIBONUCLEASE H1"/>
    <property type="match status" value="1"/>
</dbReference>
<dbReference type="GO" id="GO:0003676">
    <property type="term" value="F:nucleic acid binding"/>
    <property type="evidence" value="ECO:0007669"/>
    <property type="project" value="InterPro"/>
</dbReference>
<dbReference type="GO" id="GO:0043137">
    <property type="term" value="P:DNA replication, removal of RNA primer"/>
    <property type="evidence" value="ECO:0007669"/>
    <property type="project" value="TreeGrafter"/>
</dbReference>
<accession>A0A7R9LIC7</accession>
<evidence type="ECO:0000256" key="5">
    <source>
        <dbReference type="ARBA" id="ARBA00022722"/>
    </source>
</evidence>
<dbReference type="GO" id="GO:0004523">
    <property type="term" value="F:RNA-DNA hybrid ribonuclease activity"/>
    <property type="evidence" value="ECO:0007669"/>
    <property type="project" value="UniProtKB-EC"/>
</dbReference>